<keyword evidence="1" id="KW-0812">Transmembrane</keyword>
<keyword evidence="1" id="KW-0472">Membrane</keyword>
<keyword evidence="1" id="KW-1133">Transmembrane helix</keyword>
<evidence type="ECO:0000313" key="3">
    <source>
        <dbReference type="Proteomes" id="UP000178599"/>
    </source>
</evidence>
<feature type="transmembrane region" description="Helical" evidence="1">
    <location>
        <begin position="12"/>
        <end position="32"/>
    </location>
</feature>
<evidence type="ECO:0000256" key="1">
    <source>
        <dbReference type="SAM" id="Phobius"/>
    </source>
</evidence>
<sequence>MSSFNFNRKEMLRQTFFVSLFFALPLFFYFYYTNFADNDSFFYIREAWRLRAEGIFNTSFPWTYFSSIKDYGVSLWWGFFVILMPFTFFNDLGAGIKIAGTVFAFLALLIFYLAVKKEKMAWSFLWPVFYIFSAPNILYRFLMVRPQIISTALSFLLLVVLDKQIFWAVGLISFFITWIHFNFFWVPFVIFFFYFFVKIFLERKADFFGGICVLGGVLAGWILRPDFIEAAKLVYIQIVKHTLTQSAGIPLLFGDENQPLLWVTLFRNFLPVLVVFIFCALVLARFYFEKYKNRKERRAAEGEIFLLSSFLLASVFFILTMFSARRAYDFWVGFTVLFAAAVMTHAIPKISYGLKSFLDNFFKFGILSVFIIAVIYSINRNDISMKEKAFNISEFKEASSWLKKNSQEGDIVFNLNWSNFSQLFYWNQKNYYVGGLDPIFQYVYNPSLYWKFHYLSLDEVTKKTCGKEECRADELEDTYEVLKDDFKARYVFLEKAQNPAVFWYLGQDSRFEKKFENKTEAVFEVK</sequence>
<gene>
    <name evidence="2" type="ORF">A2390_02830</name>
</gene>
<feature type="transmembrane region" description="Helical" evidence="1">
    <location>
        <begin position="304"/>
        <end position="324"/>
    </location>
</feature>
<reference evidence="2 3" key="1">
    <citation type="journal article" date="2016" name="Nat. Commun.">
        <title>Thousands of microbial genomes shed light on interconnected biogeochemical processes in an aquifer system.</title>
        <authorList>
            <person name="Anantharaman K."/>
            <person name="Brown C.T."/>
            <person name="Hug L.A."/>
            <person name="Sharon I."/>
            <person name="Castelle C.J."/>
            <person name="Probst A.J."/>
            <person name="Thomas B.C."/>
            <person name="Singh A."/>
            <person name="Wilkins M.J."/>
            <person name="Karaoz U."/>
            <person name="Brodie E.L."/>
            <person name="Williams K.H."/>
            <person name="Hubbard S.S."/>
            <person name="Banfield J.F."/>
        </authorList>
    </citation>
    <scope>NUCLEOTIDE SEQUENCE [LARGE SCALE GENOMIC DNA]</scope>
</reference>
<organism evidence="2 3">
    <name type="scientific">Candidatus Liptonbacteria bacterium RIFOXYB1_FULL_36_10</name>
    <dbReference type="NCBI Taxonomy" id="1798654"/>
    <lineage>
        <taxon>Bacteria</taxon>
        <taxon>Candidatus Liptoniibacteriota</taxon>
    </lineage>
</organism>
<feature type="transmembrane region" description="Helical" evidence="1">
    <location>
        <begin position="207"/>
        <end position="223"/>
    </location>
</feature>
<dbReference type="Proteomes" id="UP000178599">
    <property type="component" value="Unassembled WGS sequence"/>
</dbReference>
<feature type="transmembrane region" description="Helical" evidence="1">
    <location>
        <begin position="121"/>
        <end position="142"/>
    </location>
</feature>
<dbReference type="EMBL" id="MHLE01000031">
    <property type="protein sequence ID" value="OGZ02442.1"/>
    <property type="molecule type" value="Genomic_DNA"/>
</dbReference>
<comment type="caution">
    <text evidence="2">The sequence shown here is derived from an EMBL/GenBank/DDBJ whole genome shotgun (WGS) entry which is preliminary data.</text>
</comment>
<evidence type="ECO:0008006" key="4">
    <source>
        <dbReference type="Google" id="ProtNLM"/>
    </source>
</evidence>
<dbReference type="AlphaFoldDB" id="A0A1G2CMK9"/>
<feature type="transmembrane region" description="Helical" evidence="1">
    <location>
        <begin position="330"/>
        <end position="348"/>
    </location>
</feature>
<protein>
    <recommendedName>
        <fullName evidence="4">Glycosyltransferase RgtA/B/C/D-like domain-containing protein</fullName>
    </recommendedName>
</protein>
<evidence type="ECO:0000313" key="2">
    <source>
        <dbReference type="EMBL" id="OGZ02442.1"/>
    </source>
</evidence>
<accession>A0A1G2CMK9</accession>
<proteinExistence type="predicted"/>
<name>A0A1G2CMK9_9BACT</name>
<feature type="transmembrane region" description="Helical" evidence="1">
    <location>
        <begin position="96"/>
        <end position="115"/>
    </location>
</feature>
<feature type="transmembrane region" description="Helical" evidence="1">
    <location>
        <begin position="71"/>
        <end position="89"/>
    </location>
</feature>
<feature type="transmembrane region" description="Helical" evidence="1">
    <location>
        <begin position="182"/>
        <end position="200"/>
    </location>
</feature>
<feature type="transmembrane region" description="Helical" evidence="1">
    <location>
        <begin position="260"/>
        <end position="283"/>
    </location>
</feature>
<feature type="transmembrane region" description="Helical" evidence="1">
    <location>
        <begin position="360"/>
        <end position="378"/>
    </location>
</feature>